<evidence type="ECO:0000256" key="2">
    <source>
        <dbReference type="ARBA" id="ARBA00022692"/>
    </source>
</evidence>
<keyword evidence="3 5" id="KW-1133">Transmembrane helix</keyword>
<dbReference type="Gene3D" id="2.40.50.140">
    <property type="entry name" value="Nucleic acid-binding proteins"/>
    <property type="match status" value="1"/>
</dbReference>
<protein>
    <submittedName>
        <fullName evidence="7">NfeD family protein</fullName>
    </submittedName>
</protein>
<name>A0ABP9PN16_9ACTN</name>
<dbReference type="SUPFAM" id="SSF141322">
    <property type="entry name" value="NfeD domain-like"/>
    <property type="match status" value="1"/>
</dbReference>
<dbReference type="EMBL" id="BAABKG010000003">
    <property type="protein sequence ID" value="GAA5149273.1"/>
    <property type="molecule type" value="Genomic_DNA"/>
</dbReference>
<evidence type="ECO:0000256" key="3">
    <source>
        <dbReference type="ARBA" id="ARBA00022989"/>
    </source>
</evidence>
<comment type="caution">
    <text evidence="7">The sequence shown here is derived from an EMBL/GenBank/DDBJ whole genome shotgun (WGS) entry which is preliminary data.</text>
</comment>
<feature type="transmembrane region" description="Helical" evidence="5">
    <location>
        <begin position="42"/>
        <end position="69"/>
    </location>
</feature>
<proteinExistence type="predicted"/>
<gene>
    <name evidence="7" type="ORF">GCM10023340_24340</name>
</gene>
<evidence type="ECO:0000313" key="8">
    <source>
        <dbReference type="Proteomes" id="UP001500221"/>
    </source>
</evidence>
<feature type="transmembrane region" description="Helical" evidence="5">
    <location>
        <begin position="12"/>
        <end position="36"/>
    </location>
</feature>
<dbReference type="InterPro" id="IPR052165">
    <property type="entry name" value="Membrane_assoc_protease"/>
</dbReference>
<sequence>MDWLGDHLWSLWLGAAALLAVAEMMSLDLVLIMLAVGALGGMVAALAGAPVLLQVLVAAAGSIGMLALVRPPVARRLHRGPELKLGHGKLVGRTGIVTAAISASETGRVRLDGDVWSATPYDESLVIAEGETVEVFEIRGATAVVHPVPQLDD</sequence>
<comment type="subcellular location">
    <subcellularLocation>
        <location evidence="1">Membrane</location>
        <topology evidence="1">Multi-pass membrane protein</topology>
    </subcellularLocation>
</comment>
<evidence type="ECO:0000256" key="5">
    <source>
        <dbReference type="SAM" id="Phobius"/>
    </source>
</evidence>
<dbReference type="PANTHER" id="PTHR33507:SF3">
    <property type="entry name" value="INNER MEMBRANE PROTEIN YBBJ"/>
    <property type="match status" value="1"/>
</dbReference>
<evidence type="ECO:0000313" key="7">
    <source>
        <dbReference type="EMBL" id="GAA5149273.1"/>
    </source>
</evidence>
<dbReference type="Proteomes" id="UP001500221">
    <property type="component" value="Unassembled WGS sequence"/>
</dbReference>
<keyword evidence="4 5" id="KW-0472">Membrane</keyword>
<reference evidence="8" key="1">
    <citation type="journal article" date="2019" name="Int. J. Syst. Evol. Microbiol.">
        <title>The Global Catalogue of Microorganisms (GCM) 10K type strain sequencing project: providing services to taxonomists for standard genome sequencing and annotation.</title>
        <authorList>
            <consortium name="The Broad Institute Genomics Platform"/>
            <consortium name="The Broad Institute Genome Sequencing Center for Infectious Disease"/>
            <person name="Wu L."/>
            <person name="Ma J."/>
        </authorList>
    </citation>
    <scope>NUCLEOTIDE SEQUENCE [LARGE SCALE GENOMIC DNA]</scope>
    <source>
        <strain evidence="8">JCM 18459</strain>
    </source>
</reference>
<feature type="domain" description="NfeD-like C-terminal" evidence="6">
    <location>
        <begin position="89"/>
        <end position="147"/>
    </location>
</feature>
<evidence type="ECO:0000259" key="6">
    <source>
        <dbReference type="Pfam" id="PF01957"/>
    </source>
</evidence>
<evidence type="ECO:0000256" key="1">
    <source>
        <dbReference type="ARBA" id="ARBA00004141"/>
    </source>
</evidence>
<dbReference type="InterPro" id="IPR002810">
    <property type="entry name" value="NfeD-like_C"/>
</dbReference>
<dbReference type="Pfam" id="PF01957">
    <property type="entry name" value="NfeD"/>
    <property type="match status" value="1"/>
</dbReference>
<accession>A0ABP9PN16</accession>
<evidence type="ECO:0000256" key="4">
    <source>
        <dbReference type="ARBA" id="ARBA00023136"/>
    </source>
</evidence>
<dbReference type="InterPro" id="IPR012340">
    <property type="entry name" value="NA-bd_OB-fold"/>
</dbReference>
<keyword evidence="8" id="KW-1185">Reference proteome</keyword>
<dbReference type="PANTHER" id="PTHR33507">
    <property type="entry name" value="INNER MEMBRANE PROTEIN YBBJ"/>
    <property type="match status" value="1"/>
</dbReference>
<dbReference type="RefSeq" id="WP_345458695.1">
    <property type="nucleotide sequence ID" value="NZ_BAABKG010000003.1"/>
</dbReference>
<organism evidence="7 8">
    <name type="scientific">Nocardioides marinquilinus</name>
    <dbReference type="NCBI Taxonomy" id="1210400"/>
    <lineage>
        <taxon>Bacteria</taxon>
        <taxon>Bacillati</taxon>
        <taxon>Actinomycetota</taxon>
        <taxon>Actinomycetes</taxon>
        <taxon>Propionibacteriales</taxon>
        <taxon>Nocardioidaceae</taxon>
        <taxon>Nocardioides</taxon>
    </lineage>
</organism>
<keyword evidence="2 5" id="KW-0812">Transmembrane</keyword>